<dbReference type="Gene3D" id="1.20.1270.10">
    <property type="match status" value="1"/>
</dbReference>
<dbReference type="Proteomes" id="UP000007648">
    <property type="component" value="Unassembled WGS sequence"/>
</dbReference>
<sequence length="268" mass="30439">MEEKVRKVSHKAKDTKPEPEIVKELEVSEQEILEQEEAEEIPGLNPLLRHIVTGNVPRLQKIFEDPKEPLHLDAMKLLMKEDVLGRNLLYTACMAGQSEVIKALAKYGVNLNAKTSRGYTLLHCAAAWGRLETLKALVELEVDIDVVNFHNETARDVAIRYSQTECVGYLDFAVARLSLKRSITKIQTIIVDPEKAPGKMSKEDKILLTNVCRIKTEWIELHPDATIEEVMEQKQQLENVVNPVLLKMASAQITSRRFSEKPGKTYRN</sequence>
<keyword evidence="5" id="KW-1185">Reference proteome</keyword>
<dbReference type="GeneTree" id="ENSGT00390000008829"/>
<evidence type="ECO:0000313" key="5">
    <source>
        <dbReference type="Proteomes" id="UP000007648"/>
    </source>
</evidence>
<organism evidence="4 5">
    <name type="scientific">Sarcophilus harrisii</name>
    <name type="common">Tasmanian devil</name>
    <name type="synonym">Sarcophilus laniarius</name>
    <dbReference type="NCBI Taxonomy" id="9305"/>
    <lineage>
        <taxon>Eukaryota</taxon>
        <taxon>Metazoa</taxon>
        <taxon>Chordata</taxon>
        <taxon>Craniata</taxon>
        <taxon>Vertebrata</taxon>
        <taxon>Euteleostomi</taxon>
        <taxon>Mammalia</taxon>
        <taxon>Metatheria</taxon>
        <taxon>Dasyuromorphia</taxon>
        <taxon>Dasyuridae</taxon>
        <taxon>Sarcophilus</taxon>
    </lineage>
</organism>
<evidence type="ECO:0000256" key="1">
    <source>
        <dbReference type="ARBA" id="ARBA00022737"/>
    </source>
</evidence>
<dbReference type="CTD" id="339416"/>
<dbReference type="InterPro" id="IPR002110">
    <property type="entry name" value="Ankyrin_rpt"/>
</dbReference>
<evidence type="ECO:0000313" key="4">
    <source>
        <dbReference type="Ensembl" id="ENSSHAP00000023274.1"/>
    </source>
</evidence>
<feature type="repeat" description="ANK" evidence="3">
    <location>
        <begin position="117"/>
        <end position="149"/>
    </location>
</feature>
<reference evidence="4" key="3">
    <citation type="submission" date="2025-09" db="UniProtKB">
        <authorList>
            <consortium name="Ensembl"/>
        </authorList>
    </citation>
    <scope>IDENTIFICATION</scope>
</reference>
<dbReference type="GO" id="GO:0005813">
    <property type="term" value="C:centrosome"/>
    <property type="evidence" value="ECO:0007669"/>
    <property type="project" value="Ensembl"/>
</dbReference>
<dbReference type="FunCoup" id="A0A7N4NH92">
    <property type="interactions" value="2"/>
</dbReference>
<dbReference type="AlphaFoldDB" id="A0A7N4NH92"/>
<dbReference type="InterPro" id="IPR029048">
    <property type="entry name" value="HSP70_C_sf"/>
</dbReference>
<name>A0A7N4NH92_SARHA</name>
<keyword evidence="1" id="KW-0677">Repeat</keyword>
<dbReference type="KEGG" id="shr:116419066"/>
<dbReference type="PROSITE" id="PS50297">
    <property type="entry name" value="ANK_REP_REGION"/>
    <property type="match status" value="2"/>
</dbReference>
<reference evidence="4" key="2">
    <citation type="submission" date="2025-08" db="UniProtKB">
        <authorList>
            <consortium name="Ensembl"/>
        </authorList>
    </citation>
    <scope>IDENTIFICATION</scope>
</reference>
<gene>
    <name evidence="4" type="primary">ANKRD45</name>
</gene>
<reference evidence="4 5" key="1">
    <citation type="journal article" date="2011" name="Proc. Natl. Acad. Sci. U.S.A.">
        <title>Genetic diversity and population structure of the endangered marsupial Sarcophilus harrisii (Tasmanian devil).</title>
        <authorList>
            <person name="Miller W."/>
            <person name="Hayes V.M."/>
            <person name="Ratan A."/>
            <person name="Petersen D.C."/>
            <person name="Wittekindt N.E."/>
            <person name="Miller J."/>
            <person name="Walenz B."/>
            <person name="Knight J."/>
            <person name="Qi J."/>
            <person name="Zhao F."/>
            <person name="Wang Q."/>
            <person name="Bedoya-Reina O.C."/>
            <person name="Katiyar N."/>
            <person name="Tomsho L.P."/>
            <person name="Kasson L.M."/>
            <person name="Hardie R.A."/>
            <person name="Woodbridge P."/>
            <person name="Tindall E.A."/>
            <person name="Bertelsen M.F."/>
            <person name="Dixon D."/>
            <person name="Pyecroft S."/>
            <person name="Helgen K.M."/>
            <person name="Lesk A.M."/>
            <person name="Pringle T.H."/>
            <person name="Patterson N."/>
            <person name="Zhang Y."/>
            <person name="Kreiss A."/>
            <person name="Woods G.M."/>
            <person name="Jones M.E."/>
            <person name="Schuster S.C."/>
        </authorList>
    </citation>
    <scope>NUCLEOTIDE SEQUENCE [LARGE SCALE GENOMIC DNA]</scope>
</reference>
<dbReference type="GO" id="GO:0008283">
    <property type="term" value="P:cell population proliferation"/>
    <property type="evidence" value="ECO:0007669"/>
    <property type="project" value="Ensembl"/>
</dbReference>
<keyword evidence="2 3" id="KW-0040">ANK repeat</keyword>
<dbReference type="RefSeq" id="XP_031792775.1">
    <property type="nucleotide sequence ID" value="XM_031936915.1"/>
</dbReference>
<dbReference type="Pfam" id="PF12796">
    <property type="entry name" value="Ank_2"/>
    <property type="match status" value="1"/>
</dbReference>
<dbReference type="SUPFAM" id="SSF48403">
    <property type="entry name" value="Ankyrin repeat"/>
    <property type="match status" value="1"/>
</dbReference>
<dbReference type="SUPFAM" id="SSF100934">
    <property type="entry name" value="Heat shock protein 70kD (HSP70), C-terminal subdomain"/>
    <property type="match status" value="1"/>
</dbReference>
<evidence type="ECO:0000256" key="3">
    <source>
        <dbReference type="PROSITE-ProRule" id="PRU00023"/>
    </source>
</evidence>
<proteinExistence type="predicted"/>
<dbReference type="InterPro" id="IPR036770">
    <property type="entry name" value="Ankyrin_rpt-contain_sf"/>
</dbReference>
<dbReference type="Ensembl" id="ENSSHAT00000043301.1">
    <property type="protein sequence ID" value="ENSSHAP00000023274.1"/>
    <property type="gene ID" value="ENSSHAG00000021808.1"/>
</dbReference>
<dbReference type="PANTHER" id="PTHR24201:SF15">
    <property type="entry name" value="ANKYRIN REPEAT DOMAIN-CONTAINING PROTEIN 66"/>
    <property type="match status" value="1"/>
</dbReference>
<dbReference type="InterPro" id="IPR050776">
    <property type="entry name" value="Ank_Repeat/CDKN_Inhibitor"/>
</dbReference>
<dbReference type="PROSITE" id="PS50088">
    <property type="entry name" value="ANK_REPEAT"/>
    <property type="match status" value="2"/>
</dbReference>
<dbReference type="GO" id="GO:0030496">
    <property type="term" value="C:midbody"/>
    <property type="evidence" value="ECO:0007669"/>
    <property type="project" value="Ensembl"/>
</dbReference>
<dbReference type="PANTHER" id="PTHR24201">
    <property type="entry name" value="ANK_REP_REGION DOMAIN-CONTAINING PROTEIN"/>
    <property type="match status" value="1"/>
</dbReference>
<dbReference type="OrthoDB" id="194358at2759"/>
<protein>
    <submittedName>
        <fullName evidence="4">Ankyrin repeat domain 45</fullName>
    </submittedName>
</protein>
<feature type="repeat" description="ANK" evidence="3">
    <location>
        <begin position="84"/>
        <end position="116"/>
    </location>
</feature>
<evidence type="ECO:0000256" key="2">
    <source>
        <dbReference type="ARBA" id="ARBA00023043"/>
    </source>
</evidence>
<dbReference type="GO" id="GO:0005829">
    <property type="term" value="C:cytosol"/>
    <property type="evidence" value="ECO:0007669"/>
    <property type="project" value="Ensembl"/>
</dbReference>
<dbReference type="GeneID" id="116419066"/>
<dbReference type="SMART" id="SM00248">
    <property type="entry name" value="ANK"/>
    <property type="match status" value="3"/>
</dbReference>
<dbReference type="GO" id="GO:0032154">
    <property type="term" value="C:cleavage furrow"/>
    <property type="evidence" value="ECO:0007669"/>
    <property type="project" value="Ensembl"/>
</dbReference>
<accession>A0A7N4NH92</accession>
<dbReference type="Gene3D" id="1.25.40.20">
    <property type="entry name" value="Ankyrin repeat-containing domain"/>
    <property type="match status" value="1"/>
</dbReference>
<dbReference type="InParanoid" id="A0A7N4NH92"/>